<comment type="subunit">
    <text evidence="2 6">Homodimer.</text>
</comment>
<evidence type="ECO:0000256" key="4">
    <source>
        <dbReference type="ARBA" id="ARBA00022679"/>
    </source>
</evidence>
<evidence type="ECO:0000313" key="8">
    <source>
        <dbReference type="EMBL" id="SMX68422.1"/>
    </source>
</evidence>
<dbReference type="CDD" id="cd00609">
    <property type="entry name" value="AAT_like"/>
    <property type="match status" value="1"/>
</dbReference>
<dbReference type="GO" id="GO:0000105">
    <property type="term" value="P:L-histidine biosynthetic process"/>
    <property type="evidence" value="ECO:0007669"/>
    <property type="project" value="UniProtKB-UniRule"/>
</dbReference>
<evidence type="ECO:0000256" key="2">
    <source>
        <dbReference type="ARBA" id="ARBA00011738"/>
    </source>
</evidence>
<evidence type="ECO:0000256" key="6">
    <source>
        <dbReference type="HAMAP-Rule" id="MF_01023"/>
    </source>
</evidence>
<dbReference type="InterPro" id="IPR005861">
    <property type="entry name" value="HisP_aminotrans"/>
</dbReference>
<dbReference type="InterPro" id="IPR050106">
    <property type="entry name" value="HistidinolP_aminotransfase"/>
</dbReference>
<dbReference type="GO" id="GO:0030170">
    <property type="term" value="F:pyridoxal phosphate binding"/>
    <property type="evidence" value="ECO:0007669"/>
    <property type="project" value="InterPro"/>
</dbReference>
<organism evidence="8 9">
    <name type="scientific">Brevibacterium aurantiacum</name>
    <dbReference type="NCBI Taxonomy" id="273384"/>
    <lineage>
        <taxon>Bacteria</taxon>
        <taxon>Bacillati</taxon>
        <taxon>Actinomycetota</taxon>
        <taxon>Actinomycetes</taxon>
        <taxon>Micrococcales</taxon>
        <taxon>Brevibacteriaceae</taxon>
        <taxon>Brevibacterium</taxon>
    </lineage>
</organism>
<dbReference type="InterPro" id="IPR024892">
    <property type="entry name" value="ArAT"/>
</dbReference>
<gene>
    <name evidence="6" type="primary">hisC</name>
    <name evidence="8" type="ORF">BAUR920_00491</name>
</gene>
<dbReference type="InterPro" id="IPR015422">
    <property type="entry name" value="PyrdxlP-dep_Trfase_small"/>
</dbReference>
<comment type="catalytic activity">
    <reaction evidence="6">
        <text>L-histidinol phosphate + 2-oxoglutarate = 3-(imidazol-4-yl)-2-oxopropyl phosphate + L-glutamate</text>
        <dbReference type="Rhea" id="RHEA:23744"/>
        <dbReference type="ChEBI" id="CHEBI:16810"/>
        <dbReference type="ChEBI" id="CHEBI:29985"/>
        <dbReference type="ChEBI" id="CHEBI:57766"/>
        <dbReference type="ChEBI" id="CHEBI:57980"/>
        <dbReference type="EC" id="2.6.1.9"/>
    </reaction>
</comment>
<comment type="cofactor">
    <cofactor evidence="1 6">
        <name>pyridoxal 5'-phosphate</name>
        <dbReference type="ChEBI" id="CHEBI:597326"/>
    </cofactor>
</comment>
<keyword evidence="6" id="KW-0028">Amino-acid biosynthesis</keyword>
<sequence>MRATSQPVIVRSHTHFPTIRTFSAWTPCVARHRMCKYGHMSNRFLLRDALAEFPPYVPGKPPASAPGLKPYKLSSNENHLAPLPGVADAIADAGRVPANYPDPKSTKLVADIAAHLDVDEAEIVPGAGASEILSALTNITLEAGTSVVYPWPSFEMYPILASARGAEKRPVPLLEDGRHDFPGLVAAIDDTTRLILLCSPNNPTGLSISTAELDGFMAEVPAEVIVVLDEAYFEFATDAEVVDGMAAYRKFPNLVLARTFSKAHGLAGLRVGFGVADPTIATALRQVIAPFSVTSTAQVAAVESLSRNDEVLVRAKDVAATRDQFAQDLRNAGLTVTDSQGNYVWVSLPDDDAQDFEAACAAQAVAVRKLSGGVRISIGPDEALDRVREVATKFAASRTA</sequence>
<name>A0A2H1HZV3_BREAU</name>
<dbReference type="Gene3D" id="3.90.1150.10">
    <property type="entry name" value="Aspartate Aminotransferase, domain 1"/>
    <property type="match status" value="1"/>
</dbReference>
<evidence type="ECO:0000259" key="7">
    <source>
        <dbReference type="Pfam" id="PF00155"/>
    </source>
</evidence>
<dbReference type="InterPro" id="IPR004839">
    <property type="entry name" value="Aminotransferase_I/II_large"/>
</dbReference>
<dbReference type="Gene3D" id="3.40.640.10">
    <property type="entry name" value="Type I PLP-dependent aspartate aminotransferase-like (Major domain)"/>
    <property type="match status" value="1"/>
</dbReference>
<dbReference type="GO" id="GO:0004400">
    <property type="term" value="F:histidinol-phosphate transaminase activity"/>
    <property type="evidence" value="ECO:0007669"/>
    <property type="project" value="UniProtKB-UniRule"/>
</dbReference>
<dbReference type="InterPro" id="IPR015421">
    <property type="entry name" value="PyrdxlP-dep_Trfase_major"/>
</dbReference>
<evidence type="ECO:0000256" key="3">
    <source>
        <dbReference type="ARBA" id="ARBA00022576"/>
    </source>
</evidence>
<accession>A0A2H1HZV3</accession>
<evidence type="ECO:0000256" key="1">
    <source>
        <dbReference type="ARBA" id="ARBA00001933"/>
    </source>
</evidence>
<dbReference type="Pfam" id="PF00155">
    <property type="entry name" value="Aminotran_1_2"/>
    <property type="match status" value="1"/>
</dbReference>
<dbReference type="NCBIfam" id="NF002878">
    <property type="entry name" value="PRK03321.1"/>
    <property type="match status" value="1"/>
</dbReference>
<dbReference type="PANTHER" id="PTHR43643">
    <property type="entry name" value="HISTIDINOL-PHOSPHATE AMINOTRANSFERASE 2"/>
    <property type="match status" value="1"/>
</dbReference>
<evidence type="ECO:0000256" key="5">
    <source>
        <dbReference type="ARBA" id="ARBA00022898"/>
    </source>
</evidence>
<dbReference type="HAMAP" id="MF_01023">
    <property type="entry name" value="HisC_aminotrans_2"/>
    <property type="match status" value="1"/>
</dbReference>
<keyword evidence="5 6" id="KW-0663">Pyridoxal phosphate</keyword>
<keyword evidence="4 6" id="KW-0808">Transferase</keyword>
<comment type="similarity">
    <text evidence="6">Belongs to the class-II pyridoxal-phosphate-dependent aminotransferase family. Histidinol-phosphate aminotransferase subfamily.</text>
</comment>
<dbReference type="EC" id="2.6.1.9" evidence="6"/>
<dbReference type="EMBL" id="FXZG01000002">
    <property type="protein sequence ID" value="SMX68422.1"/>
    <property type="molecule type" value="Genomic_DNA"/>
</dbReference>
<evidence type="ECO:0000313" key="9">
    <source>
        <dbReference type="Proteomes" id="UP000234289"/>
    </source>
</evidence>
<keyword evidence="3 6" id="KW-0032">Aminotransferase</keyword>
<reference evidence="9" key="1">
    <citation type="submission" date="2017-03" db="EMBL/GenBank/DDBJ databases">
        <authorList>
            <person name="Monnet C."/>
        </authorList>
    </citation>
    <scope>NUCLEOTIDE SEQUENCE [LARGE SCALE GENOMIC DNA]</scope>
    <source>
        <strain evidence="9">CNRZ 920</strain>
    </source>
</reference>
<dbReference type="UniPathway" id="UPA00031">
    <property type="reaction ID" value="UER00012"/>
</dbReference>
<dbReference type="InterPro" id="IPR015424">
    <property type="entry name" value="PyrdxlP-dep_Trfase"/>
</dbReference>
<dbReference type="SUPFAM" id="SSF53383">
    <property type="entry name" value="PLP-dependent transferases"/>
    <property type="match status" value="1"/>
</dbReference>
<comment type="pathway">
    <text evidence="6">Amino-acid biosynthesis; L-histidine biosynthesis; L-histidine from 5-phospho-alpha-D-ribose 1-diphosphate: step 7/9.</text>
</comment>
<feature type="modified residue" description="N6-(pyridoxal phosphate)lysine" evidence="6">
    <location>
        <position position="262"/>
    </location>
</feature>
<keyword evidence="6" id="KW-0368">Histidine biosynthesis</keyword>
<proteinExistence type="inferred from homology"/>
<dbReference type="Proteomes" id="UP000234289">
    <property type="component" value="Unassembled WGS sequence"/>
</dbReference>
<protein>
    <recommendedName>
        <fullName evidence="6">Histidinol-phosphate aminotransferase</fullName>
        <ecNumber evidence="6">2.6.1.9</ecNumber>
    </recommendedName>
    <alternativeName>
        <fullName evidence="6">Imidazole acetol-phosphate transaminase</fullName>
    </alternativeName>
</protein>
<dbReference type="PANTHER" id="PTHR43643:SF3">
    <property type="entry name" value="HISTIDINOL-PHOSPHATE AMINOTRANSFERASE"/>
    <property type="match status" value="1"/>
</dbReference>
<feature type="domain" description="Aminotransferase class I/classII large" evidence="7">
    <location>
        <begin position="72"/>
        <end position="388"/>
    </location>
</feature>
<dbReference type="AlphaFoldDB" id="A0A2H1HZV3"/>